<accession>A0ABT1I1A2</accession>
<sequence>MVLTVLEVLLGGIRVSRPGPGHPFNVQRSSQRTVVECRGDRLARFGGLTTRHAQRDTDYQAELAVTAIVRWLG</sequence>
<dbReference type="RefSeq" id="WP_191892528.1">
    <property type="nucleotide sequence ID" value="NZ_JAMTCP010000044.1"/>
</dbReference>
<proteinExistence type="predicted"/>
<organism evidence="1 2">
    <name type="scientific">Streptoalloteichus tenebrarius (strain ATCC 17920 / DSM 40477 / JCM 4838 / CBS 697.72 / NBRC 16177 / NCIMB 11028 / NRRL B-12390 / A12253. 1 / ISP 5477)</name>
    <name type="common">Streptomyces tenebrarius</name>
    <dbReference type="NCBI Taxonomy" id="1933"/>
    <lineage>
        <taxon>Bacteria</taxon>
        <taxon>Bacillati</taxon>
        <taxon>Actinomycetota</taxon>
        <taxon>Actinomycetes</taxon>
        <taxon>Pseudonocardiales</taxon>
        <taxon>Pseudonocardiaceae</taxon>
        <taxon>Streptoalloteichus</taxon>
    </lineage>
</organism>
<evidence type="ECO:0008006" key="3">
    <source>
        <dbReference type="Google" id="ProtNLM"/>
    </source>
</evidence>
<keyword evidence="2" id="KW-1185">Reference proteome</keyword>
<protein>
    <recommendedName>
        <fullName evidence="3">Transposase</fullName>
    </recommendedName>
</protein>
<dbReference type="EMBL" id="JAMTCP010000044">
    <property type="protein sequence ID" value="MCP2261568.1"/>
    <property type="molecule type" value="Genomic_DNA"/>
</dbReference>
<name>A0ABT1I1A2_STRSD</name>
<comment type="caution">
    <text evidence="1">The sequence shown here is derived from an EMBL/GenBank/DDBJ whole genome shotgun (WGS) entry which is preliminary data.</text>
</comment>
<gene>
    <name evidence="1" type="ORF">LX15_005294</name>
</gene>
<dbReference type="Proteomes" id="UP001205311">
    <property type="component" value="Unassembled WGS sequence"/>
</dbReference>
<evidence type="ECO:0000313" key="2">
    <source>
        <dbReference type="Proteomes" id="UP001205311"/>
    </source>
</evidence>
<reference evidence="1 2" key="1">
    <citation type="submission" date="2022-06" db="EMBL/GenBank/DDBJ databases">
        <title>Genomic Encyclopedia of Archaeal and Bacterial Type Strains, Phase II (KMG-II): from individual species to whole genera.</title>
        <authorList>
            <person name="Goeker M."/>
        </authorList>
    </citation>
    <scope>NUCLEOTIDE SEQUENCE [LARGE SCALE GENOMIC DNA]</scope>
    <source>
        <strain evidence="1 2">DSM 40477</strain>
    </source>
</reference>
<evidence type="ECO:0000313" key="1">
    <source>
        <dbReference type="EMBL" id="MCP2261568.1"/>
    </source>
</evidence>